<gene>
    <name evidence="4" type="ORF">BST20_05165</name>
    <name evidence="3" type="ORF">MBRA_07440</name>
</gene>
<organism evidence="4 5">
    <name type="scientific">Mycobacterium branderi</name>
    <dbReference type="NCBI Taxonomy" id="43348"/>
    <lineage>
        <taxon>Bacteria</taxon>
        <taxon>Bacillati</taxon>
        <taxon>Actinomycetota</taxon>
        <taxon>Actinomycetes</taxon>
        <taxon>Mycobacteriales</taxon>
        <taxon>Mycobacteriaceae</taxon>
        <taxon>Mycobacterium</taxon>
    </lineage>
</organism>
<feature type="region of interest" description="Disordered" evidence="1">
    <location>
        <begin position="30"/>
        <end position="100"/>
    </location>
</feature>
<feature type="signal peptide" evidence="2">
    <location>
        <begin position="1"/>
        <end position="21"/>
    </location>
</feature>
<dbReference type="OrthoDB" id="9994781at2"/>
<evidence type="ECO:0008006" key="7">
    <source>
        <dbReference type="Google" id="ProtNLM"/>
    </source>
</evidence>
<dbReference type="RefSeq" id="WP_083130240.1">
    <property type="nucleotide sequence ID" value="NZ_AP022606.1"/>
</dbReference>
<dbReference type="Proteomes" id="UP000467379">
    <property type="component" value="Chromosome"/>
</dbReference>
<evidence type="ECO:0000256" key="2">
    <source>
        <dbReference type="SAM" id="SignalP"/>
    </source>
</evidence>
<evidence type="ECO:0000313" key="6">
    <source>
        <dbReference type="Proteomes" id="UP000467379"/>
    </source>
</evidence>
<dbReference type="EMBL" id="AP022606">
    <property type="protein sequence ID" value="BBZ10549.1"/>
    <property type="molecule type" value="Genomic_DNA"/>
</dbReference>
<keyword evidence="2" id="KW-0732">Signal</keyword>
<keyword evidence="6" id="KW-1185">Reference proteome</keyword>
<sequence length="204" mass="20729">MRETAKILNLASALAALVAPAAAPPIANATYSEGDHSATASGTNEEIEAEAGPNLPRGTELMSFTVHKSSGGVMFPQHGSHASHASHSSHVSHASSSPGYGLPDAPNPIYAPPIVGPPIVGPPVAAPPAVPPTAPATTPPIYTSDITYLACTRASNGLGVNEIASELERVYGVPEDKAVNIAKQALASVLVGGHYCDGYHATEE</sequence>
<evidence type="ECO:0000313" key="4">
    <source>
        <dbReference type="EMBL" id="ORA41487.1"/>
    </source>
</evidence>
<dbReference type="Proteomes" id="UP000192441">
    <property type="component" value="Unassembled WGS sequence"/>
</dbReference>
<dbReference type="NCBIfam" id="NF038296">
    <property type="entry name" value="HisXaaSer_A2"/>
    <property type="match status" value="1"/>
</dbReference>
<evidence type="ECO:0000256" key="1">
    <source>
        <dbReference type="SAM" id="MobiDB-lite"/>
    </source>
</evidence>
<accession>A0A7I7VZ17</accession>
<evidence type="ECO:0000313" key="3">
    <source>
        <dbReference type="EMBL" id="BBZ10549.1"/>
    </source>
</evidence>
<proteinExistence type="predicted"/>
<reference evidence="3 6" key="2">
    <citation type="journal article" date="2019" name="Emerg. Microbes Infect.">
        <title>Comprehensive subspecies identification of 175 nontuberculous mycobacteria species based on 7547 genomic profiles.</title>
        <authorList>
            <person name="Matsumoto Y."/>
            <person name="Kinjo T."/>
            <person name="Motooka D."/>
            <person name="Nabeya D."/>
            <person name="Jung N."/>
            <person name="Uechi K."/>
            <person name="Horii T."/>
            <person name="Iida T."/>
            <person name="Fujita J."/>
            <person name="Nakamura S."/>
        </authorList>
    </citation>
    <scope>NUCLEOTIDE SEQUENCE [LARGE SCALE GENOMIC DNA]</scope>
    <source>
        <strain evidence="3 6">JCM 12687</strain>
    </source>
</reference>
<evidence type="ECO:0000313" key="5">
    <source>
        <dbReference type="Proteomes" id="UP000192441"/>
    </source>
</evidence>
<protein>
    <recommendedName>
        <fullName evidence="7">DUF732 domain-containing protein</fullName>
    </recommendedName>
</protein>
<dbReference type="EMBL" id="MVHM01000001">
    <property type="protein sequence ID" value="ORA41487.1"/>
    <property type="molecule type" value="Genomic_DNA"/>
</dbReference>
<reference evidence="3" key="3">
    <citation type="submission" date="2020-02" db="EMBL/GenBank/DDBJ databases">
        <authorList>
            <person name="Matsumoto Y."/>
            <person name="Motooka D."/>
            <person name="Nakamura S."/>
        </authorList>
    </citation>
    <scope>NUCLEOTIDE SEQUENCE</scope>
    <source>
        <strain evidence="3">JCM 12687</strain>
    </source>
</reference>
<feature type="compositionally biased region" description="Low complexity" evidence="1">
    <location>
        <begin position="80"/>
        <end position="97"/>
    </location>
</feature>
<dbReference type="AlphaFoldDB" id="A0A7I7VZ17"/>
<feature type="chain" id="PRO_5044017290" description="DUF732 domain-containing protein" evidence="2">
    <location>
        <begin position="22"/>
        <end position="204"/>
    </location>
</feature>
<reference evidence="4 5" key="1">
    <citation type="submission" date="2016-12" db="EMBL/GenBank/DDBJ databases">
        <title>The new phylogeny of genus Mycobacterium.</title>
        <authorList>
            <person name="Tortoli E."/>
            <person name="Trovato A."/>
            <person name="Cirillo D.M."/>
        </authorList>
    </citation>
    <scope>NUCLEOTIDE SEQUENCE [LARGE SCALE GENOMIC DNA]</scope>
    <source>
        <strain evidence="4 5">DSM 44624</strain>
    </source>
</reference>
<name>A0A7I7VZ17_9MYCO</name>